<comment type="caution">
    <text evidence="2">The sequence shown here is derived from an EMBL/GenBank/DDBJ whole genome shotgun (WGS) entry which is preliminary data.</text>
</comment>
<proteinExistence type="predicted"/>
<sequence length="578" mass="64222">MAVCRQVEGSLDPLGSTSARDSSSVPALTNRPTHPASGAPARDAIEEQIAASNTPCLDFVTRLHKRKEGLEAWLDRSGSLPITVSLTAQTYPLESPPWGTPPVPSAESRALTTEFIELLAQYSHRWRTVVFNHGVHLLDLTPLERLTSSSLSSLESFHSFGALLNRHGQEAHANVDHNLLPPSPLENLLTKAQSLRRLEIFNANISAATLSLPISWQRLIKLSIILPILPIRNESSIYPGELMQVLAAQCHSLDTLNITLGGGSWRTGSGGTISHPAQWPSLRSLRVVFLDMPLSAEFPGPNIDTNTSNDMTSSYSTFLPAVIQIFDSVTLPSLKKLSVAFYGGEPFGGYYAARLPFEDLLARSQCPLTHFEMFYPRIVAADAVIRVLRQLETLVSVNLGYGRLTGKERKQSFGPGYFMEPPEPWSDPNVSSPWARNWLDRILQEFLVAGSKLDIEPPVDVFAAMPLCPRLEELNIGGCALDDRDRLLDFATKTRRASLRTFRVDLGRPARDDTWKIFESLQVQSQDSERMRVVRDVGGVMLDWRWDVELSRNPNLVSDDATTGLPHEGSWWNESLWL</sequence>
<keyword evidence="3" id="KW-1185">Reference proteome</keyword>
<dbReference type="InterPro" id="IPR032675">
    <property type="entry name" value="LRR_dom_sf"/>
</dbReference>
<dbReference type="EMBL" id="JBBXMP010000048">
    <property type="protein sequence ID" value="KAL0065422.1"/>
    <property type="molecule type" value="Genomic_DNA"/>
</dbReference>
<name>A0ABR2ZWJ9_9AGAR</name>
<evidence type="ECO:0000313" key="3">
    <source>
        <dbReference type="Proteomes" id="UP001437256"/>
    </source>
</evidence>
<dbReference type="SUPFAM" id="SSF52047">
    <property type="entry name" value="RNI-like"/>
    <property type="match status" value="1"/>
</dbReference>
<dbReference type="Gene3D" id="3.80.10.10">
    <property type="entry name" value="Ribonuclease Inhibitor"/>
    <property type="match status" value="1"/>
</dbReference>
<accession>A0ABR2ZWJ9</accession>
<evidence type="ECO:0000256" key="1">
    <source>
        <dbReference type="SAM" id="MobiDB-lite"/>
    </source>
</evidence>
<evidence type="ECO:0000313" key="2">
    <source>
        <dbReference type="EMBL" id="KAL0065422.1"/>
    </source>
</evidence>
<protein>
    <submittedName>
        <fullName evidence="2">Uncharacterized protein</fullName>
    </submittedName>
</protein>
<gene>
    <name evidence="2" type="ORF">AAF712_007631</name>
</gene>
<feature type="compositionally biased region" description="Polar residues" evidence="1">
    <location>
        <begin position="15"/>
        <end position="32"/>
    </location>
</feature>
<organism evidence="2 3">
    <name type="scientific">Marasmius tenuissimus</name>
    <dbReference type="NCBI Taxonomy" id="585030"/>
    <lineage>
        <taxon>Eukaryota</taxon>
        <taxon>Fungi</taxon>
        <taxon>Dikarya</taxon>
        <taxon>Basidiomycota</taxon>
        <taxon>Agaricomycotina</taxon>
        <taxon>Agaricomycetes</taxon>
        <taxon>Agaricomycetidae</taxon>
        <taxon>Agaricales</taxon>
        <taxon>Marasmiineae</taxon>
        <taxon>Marasmiaceae</taxon>
        <taxon>Marasmius</taxon>
    </lineage>
</organism>
<feature type="region of interest" description="Disordered" evidence="1">
    <location>
        <begin position="1"/>
        <end position="41"/>
    </location>
</feature>
<reference evidence="2 3" key="1">
    <citation type="submission" date="2024-05" db="EMBL/GenBank/DDBJ databases">
        <title>A draft genome resource for the thread blight pathogen Marasmius tenuissimus strain MS-2.</title>
        <authorList>
            <person name="Yulfo-Soto G.E."/>
            <person name="Baruah I.K."/>
            <person name="Amoako-Attah I."/>
            <person name="Bukari Y."/>
            <person name="Meinhardt L.W."/>
            <person name="Bailey B.A."/>
            <person name="Cohen S.P."/>
        </authorList>
    </citation>
    <scope>NUCLEOTIDE SEQUENCE [LARGE SCALE GENOMIC DNA]</scope>
    <source>
        <strain evidence="2 3">MS-2</strain>
    </source>
</reference>
<dbReference type="Proteomes" id="UP001437256">
    <property type="component" value="Unassembled WGS sequence"/>
</dbReference>